<keyword evidence="6" id="KW-1185">Reference proteome</keyword>
<comment type="caution">
    <text evidence="5">The sequence shown here is derived from an EMBL/GenBank/DDBJ whole genome shotgun (WGS) entry which is preliminary data.</text>
</comment>
<gene>
    <name evidence="5" type="ORF">C3L50_01405</name>
</gene>
<evidence type="ECO:0000313" key="5">
    <source>
        <dbReference type="EMBL" id="POY41207.1"/>
    </source>
</evidence>
<evidence type="ECO:0000313" key="6">
    <source>
        <dbReference type="Proteomes" id="UP000237310"/>
    </source>
</evidence>
<dbReference type="PANTHER" id="PTHR43179:SF12">
    <property type="entry name" value="GALACTOFURANOSYLTRANSFERASE GLFT2"/>
    <property type="match status" value="1"/>
</dbReference>
<dbReference type="SUPFAM" id="SSF53448">
    <property type="entry name" value="Nucleotide-diphospho-sugar transferases"/>
    <property type="match status" value="1"/>
</dbReference>
<feature type="domain" description="Glycosyltransferase 2-like" evidence="4">
    <location>
        <begin position="242"/>
        <end position="368"/>
    </location>
</feature>
<dbReference type="InterPro" id="IPR001173">
    <property type="entry name" value="Glyco_trans_2-like"/>
</dbReference>
<dbReference type="EMBL" id="PQVG01000001">
    <property type="protein sequence ID" value="POY41207.1"/>
    <property type="molecule type" value="Genomic_DNA"/>
</dbReference>
<dbReference type="Gene3D" id="3.90.550.10">
    <property type="entry name" value="Spore Coat Polysaccharide Biosynthesis Protein SpsA, Chain A"/>
    <property type="match status" value="1"/>
</dbReference>
<dbReference type="AlphaFoldDB" id="A0A2S5AGC5"/>
<dbReference type="CDD" id="cd00761">
    <property type="entry name" value="Glyco_tranf_GTA_type"/>
    <property type="match status" value="1"/>
</dbReference>
<evidence type="ECO:0000256" key="1">
    <source>
        <dbReference type="ARBA" id="ARBA00006739"/>
    </source>
</evidence>
<dbReference type="GO" id="GO:0016757">
    <property type="term" value="F:glycosyltransferase activity"/>
    <property type="evidence" value="ECO:0007669"/>
    <property type="project" value="UniProtKB-KW"/>
</dbReference>
<dbReference type="InterPro" id="IPR029044">
    <property type="entry name" value="Nucleotide-diphossugar_trans"/>
</dbReference>
<evidence type="ECO:0000256" key="3">
    <source>
        <dbReference type="ARBA" id="ARBA00022679"/>
    </source>
</evidence>
<dbReference type="OrthoDB" id="1326385at2"/>
<dbReference type="Pfam" id="PF00535">
    <property type="entry name" value="Glycos_transf_2"/>
    <property type="match status" value="1"/>
</dbReference>
<dbReference type="Proteomes" id="UP000237310">
    <property type="component" value="Unassembled WGS sequence"/>
</dbReference>
<comment type="similarity">
    <text evidence="1">Belongs to the glycosyltransferase 2 family.</text>
</comment>
<organism evidence="5 6">
    <name type="scientific">Flavobacterium alvei</name>
    <dbReference type="NCBI Taxonomy" id="2080416"/>
    <lineage>
        <taxon>Bacteria</taxon>
        <taxon>Pseudomonadati</taxon>
        <taxon>Bacteroidota</taxon>
        <taxon>Flavobacteriia</taxon>
        <taxon>Flavobacteriales</taxon>
        <taxon>Flavobacteriaceae</taxon>
        <taxon>Flavobacterium</taxon>
    </lineage>
</organism>
<dbReference type="RefSeq" id="WP_103804257.1">
    <property type="nucleotide sequence ID" value="NZ_PQVG01000001.1"/>
</dbReference>
<evidence type="ECO:0000259" key="4">
    <source>
        <dbReference type="Pfam" id="PF00535"/>
    </source>
</evidence>
<sequence length="515" mass="59337">MIIAYHNTKNIIELANVSAFSVDKAKGNSIVEVLIQVAEAYPDEILIWCHQSLKGQLNISEIEQLFHHKKLLLSYNPSKIPYLNATIGYIDTSHFAGINSDVSFGTWQMSSAVGGIHSTVLLAVKYKVTFDKNFDYFLCSLAKLAMPKGLLCYSEPKLLKQKVATTLPKASAFTLFRFVKQHYKTQWVFLLLLNLFLYERKFPLLPFISSFFYRNRIKTTIDLDDIIVQSSRKVIDKATVDVIIPTIGRKDYLYDVLKDFSKQTLLPNTIIIVEQNPKEGSESELDYLTNEEWPFQIQHIFTHQAGACNARNLALNQTQSEWVFLADDDIRFGADFFEKAFEQINKSGVKAVSFSCLLKGQKQSFTTVFQWITFGSGCSFVAKDSLKDCEFNMGYEFGFGEDGDFGMQLRNKGCDVLYLPHPEILHLKAPMGGFRTKPVLQWQNDKIQPKPSPTIMLYQLLHHSAAQRNSYKTTLFFKYYRLQSIKNPFKYFAHFQKQWDRSVFWANELRKQNEI</sequence>
<protein>
    <submittedName>
        <fullName evidence="5">Glycosyltransferase family 2 protein</fullName>
    </submittedName>
</protein>
<keyword evidence="2" id="KW-0328">Glycosyltransferase</keyword>
<keyword evidence="3 5" id="KW-0808">Transferase</keyword>
<name>A0A2S5AGC5_9FLAO</name>
<dbReference type="PANTHER" id="PTHR43179">
    <property type="entry name" value="RHAMNOSYLTRANSFERASE WBBL"/>
    <property type="match status" value="1"/>
</dbReference>
<proteinExistence type="inferred from homology"/>
<evidence type="ECO:0000256" key="2">
    <source>
        <dbReference type="ARBA" id="ARBA00022676"/>
    </source>
</evidence>
<accession>A0A2S5AGC5</accession>
<reference evidence="5 6" key="1">
    <citation type="submission" date="2018-01" db="EMBL/GenBank/DDBJ databases">
        <authorList>
            <person name="Gaut B.S."/>
            <person name="Morton B.R."/>
            <person name="Clegg M.T."/>
            <person name="Duvall M.R."/>
        </authorList>
    </citation>
    <scope>NUCLEOTIDE SEQUENCE [LARGE SCALE GENOMIC DNA]</scope>
    <source>
        <strain evidence="5 6">HR-AY</strain>
    </source>
</reference>